<gene>
    <name evidence="2" type="ORF">EFL26_21075</name>
</gene>
<dbReference type="PROSITE" id="PS51819">
    <property type="entry name" value="VOC"/>
    <property type="match status" value="1"/>
</dbReference>
<reference evidence="2 3" key="1">
    <citation type="submission" date="2018-11" db="EMBL/GenBank/DDBJ databases">
        <authorList>
            <person name="Li F."/>
        </authorList>
    </citation>
    <scope>NUCLEOTIDE SEQUENCE [LARGE SCALE GENOMIC DNA]</scope>
    <source>
        <strain evidence="2 3">Gsoil 818</strain>
    </source>
</reference>
<name>A0A3N0GGV3_9ACTN</name>
<comment type="caution">
    <text evidence="2">The sequence shown here is derived from an EMBL/GenBank/DDBJ whole genome shotgun (WGS) entry which is preliminary data.</text>
</comment>
<dbReference type="Gene3D" id="3.10.180.10">
    <property type="entry name" value="2,3-Dihydroxybiphenyl 1,2-Dioxygenase, domain 1"/>
    <property type="match status" value="1"/>
</dbReference>
<dbReference type="OrthoDB" id="9810341at2"/>
<evidence type="ECO:0000313" key="2">
    <source>
        <dbReference type="EMBL" id="RNM11659.1"/>
    </source>
</evidence>
<evidence type="ECO:0000313" key="3">
    <source>
        <dbReference type="Proteomes" id="UP000279994"/>
    </source>
</evidence>
<proteinExistence type="predicted"/>
<feature type="domain" description="VOC" evidence="1">
    <location>
        <begin position="4"/>
        <end position="121"/>
    </location>
</feature>
<organism evidence="2 3">
    <name type="scientific">Nocardioides pocheonensis</name>
    <dbReference type="NCBI Taxonomy" id="661485"/>
    <lineage>
        <taxon>Bacteria</taxon>
        <taxon>Bacillati</taxon>
        <taxon>Actinomycetota</taxon>
        <taxon>Actinomycetes</taxon>
        <taxon>Propionibacteriales</taxon>
        <taxon>Nocardioidaceae</taxon>
        <taxon>Nocardioides</taxon>
    </lineage>
</organism>
<dbReference type="AlphaFoldDB" id="A0A3N0GGV3"/>
<dbReference type="InterPro" id="IPR029068">
    <property type="entry name" value="Glyas_Bleomycin-R_OHBP_Dase"/>
</dbReference>
<dbReference type="InterPro" id="IPR004360">
    <property type="entry name" value="Glyas_Fos-R_dOase_dom"/>
</dbReference>
<accession>A0A3N0GGV3</accession>
<dbReference type="Proteomes" id="UP000279994">
    <property type="component" value="Unassembled WGS sequence"/>
</dbReference>
<dbReference type="Pfam" id="PF00903">
    <property type="entry name" value="Glyoxalase"/>
    <property type="match status" value="1"/>
</dbReference>
<keyword evidence="3" id="KW-1185">Reference proteome</keyword>
<protein>
    <submittedName>
        <fullName evidence="2">VOC family protein</fullName>
    </submittedName>
</protein>
<dbReference type="SUPFAM" id="SSF54593">
    <property type="entry name" value="Glyoxalase/Bleomycin resistance protein/Dihydroxybiphenyl dioxygenase"/>
    <property type="match status" value="1"/>
</dbReference>
<sequence length="135" mass="14761">MSIHFDHTIVGVRDKHATAAYLSELLGLPPAVPYGPFLMHSFGNGAHVHFADSQAAPTSTHLAFRAGEVDFAAVLDRLGRRGIPHWADPFKREPDALYIDGTDRGFYWDDPDGHVLELITRPAATRAGSRVRSGS</sequence>
<evidence type="ECO:0000259" key="1">
    <source>
        <dbReference type="PROSITE" id="PS51819"/>
    </source>
</evidence>
<dbReference type="EMBL" id="RJSF01000047">
    <property type="protein sequence ID" value="RNM11659.1"/>
    <property type="molecule type" value="Genomic_DNA"/>
</dbReference>
<dbReference type="RefSeq" id="WP_123224889.1">
    <property type="nucleotide sequence ID" value="NZ_RJSF01000047.1"/>
</dbReference>
<dbReference type="InterPro" id="IPR037523">
    <property type="entry name" value="VOC_core"/>
</dbReference>